<accession>A0A1A8D698</accession>
<organism evidence="1">
    <name type="scientific">Nothobranchius kadleci</name>
    <name type="common">African annual killifish</name>
    <dbReference type="NCBI Taxonomy" id="1051664"/>
    <lineage>
        <taxon>Eukaryota</taxon>
        <taxon>Metazoa</taxon>
        <taxon>Chordata</taxon>
        <taxon>Craniata</taxon>
        <taxon>Vertebrata</taxon>
        <taxon>Euteleostomi</taxon>
        <taxon>Actinopterygii</taxon>
        <taxon>Neopterygii</taxon>
        <taxon>Teleostei</taxon>
        <taxon>Neoteleostei</taxon>
        <taxon>Acanthomorphata</taxon>
        <taxon>Ovalentaria</taxon>
        <taxon>Atherinomorphae</taxon>
        <taxon>Cyprinodontiformes</taxon>
        <taxon>Nothobranchiidae</taxon>
        <taxon>Nothobranchius</taxon>
    </lineage>
</organism>
<protein>
    <submittedName>
        <fullName evidence="1">Transmembrane protein, putative</fullName>
    </submittedName>
</protein>
<reference evidence="1" key="2">
    <citation type="submission" date="2016-06" db="EMBL/GenBank/DDBJ databases">
        <title>The genome of a short-lived fish provides insights into sex chromosome evolution and the genetic control of aging.</title>
        <authorList>
            <person name="Reichwald K."/>
            <person name="Felder M."/>
            <person name="Petzold A."/>
            <person name="Koch P."/>
            <person name="Groth M."/>
            <person name="Platzer M."/>
        </authorList>
    </citation>
    <scope>NUCLEOTIDE SEQUENCE</scope>
    <source>
        <tissue evidence="1">Brain</tissue>
    </source>
</reference>
<gene>
    <name evidence="1" type="primary">RSOL_511530</name>
</gene>
<keyword evidence="1" id="KW-0472">Membrane</keyword>
<dbReference type="EMBL" id="HAEA01001157">
    <property type="protein sequence ID" value="SBQ29637.1"/>
    <property type="molecule type" value="Transcribed_RNA"/>
</dbReference>
<reference evidence="1" key="1">
    <citation type="submission" date="2016-05" db="EMBL/GenBank/DDBJ databases">
        <authorList>
            <person name="Lavstsen T."/>
            <person name="Jespersen J.S."/>
        </authorList>
    </citation>
    <scope>NUCLEOTIDE SEQUENCE</scope>
    <source>
        <tissue evidence="1">Brain</tissue>
    </source>
</reference>
<dbReference type="AlphaFoldDB" id="A0A1A8D698"/>
<keyword evidence="1" id="KW-0812">Transmembrane</keyword>
<proteinExistence type="predicted"/>
<sequence length="91" mass="11200">MLEREWKKESFQKPEKIWPLWRRIMKRLALTALERRMKREKNIKRLSIATLPKFNFKHSEMFMKPVFCSVKSQMAYEIAQRFKVLLLNKVN</sequence>
<evidence type="ECO:0000313" key="1">
    <source>
        <dbReference type="EMBL" id="SBQ29637.1"/>
    </source>
</evidence>
<name>A0A1A8D698_NOTKA</name>